<evidence type="ECO:0000313" key="1">
    <source>
        <dbReference type="EMBL" id="KAA6337062.1"/>
    </source>
</evidence>
<dbReference type="InterPro" id="IPR008969">
    <property type="entry name" value="CarboxyPept-like_regulatory"/>
</dbReference>
<reference evidence="1" key="1">
    <citation type="submission" date="2019-03" db="EMBL/GenBank/DDBJ databases">
        <title>Single cell metagenomics reveals metabolic interactions within the superorganism composed of flagellate Streblomastix strix and complex community of Bacteroidetes bacteria on its surface.</title>
        <authorList>
            <person name="Treitli S.C."/>
            <person name="Kolisko M."/>
            <person name="Husnik F."/>
            <person name="Keeling P."/>
            <person name="Hampl V."/>
        </authorList>
    </citation>
    <scope>NUCLEOTIDE SEQUENCE</scope>
    <source>
        <strain evidence="1">STM</strain>
    </source>
</reference>
<dbReference type="Pfam" id="PF13715">
    <property type="entry name" value="CarbopepD_reg_2"/>
    <property type="match status" value="1"/>
</dbReference>
<gene>
    <name evidence="1" type="ORF">EZS27_014814</name>
</gene>
<comment type="caution">
    <text evidence="1">The sequence shown here is derived from an EMBL/GenBank/DDBJ whole genome shotgun (WGS) entry which is preliminary data.</text>
</comment>
<keyword evidence="1" id="KW-0675">Receptor</keyword>
<organism evidence="1">
    <name type="scientific">termite gut metagenome</name>
    <dbReference type="NCBI Taxonomy" id="433724"/>
    <lineage>
        <taxon>unclassified sequences</taxon>
        <taxon>metagenomes</taxon>
        <taxon>organismal metagenomes</taxon>
    </lineage>
</organism>
<sequence length="122" mass="13579">MNYFIQKKQKRIAGKWLISFFLMLFLTSGDMLAQINEKIQVTGKVIDQIGEPIIGGNIFQKGTSNGTITDVNGNFSLEIPQGSVITIRYLGYVSKEITVTDAKPLTITLKEDVQKINEVVVI</sequence>
<dbReference type="Gene3D" id="2.60.40.1120">
    <property type="entry name" value="Carboxypeptidase-like, regulatory domain"/>
    <property type="match status" value="1"/>
</dbReference>
<dbReference type="FunFam" id="2.60.40.1120:FF:000003">
    <property type="entry name" value="Outer membrane protein Omp121"/>
    <property type="match status" value="1"/>
</dbReference>
<dbReference type="SUPFAM" id="SSF49464">
    <property type="entry name" value="Carboxypeptidase regulatory domain-like"/>
    <property type="match status" value="1"/>
</dbReference>
<dbReference type="AlphaFoldDB" id="A0A5J4RUH2"/>
<proteinExistence type="predicted"/>
<feature type="non-terminal residue" evidence="1">
    <location>
        <position position="122"/>
    </location>
</feature>
<dbReference type="EMBL" id="SNRY01000733">
    <property type="protein sequence ID" value="KAA6337062.1"/>
    <property type="molecule type" value="Genomic_DNA"/>
</dbReference>
<name>A0A5J4RUH2_9ZZZZ</name>
<protein>
    <submittedName>
        <fullName evidence="1">TonB-dependent receptor SusC</fullName>
    </submittedName>
</protein>
<accession>A0A5J4RUH2</accession>